<evidence type="ECO:0000313" key="1">
    <source>
        <dbReference type="EMBL" id="MBB5034038.1"/>
    </source>
</evidence>
<dbReference type="Proteomes" id="UP000590740">
    <property type="component" value="Unassembled WGS sequence"/>
</dbReference>
<evidence type="ECO:0008006" key="3">
    <source>
        <dbReference type="Google" id="ProtNLM"/>
    </source>
</evidence>
<accession>A0A7W8DL82</accession>
<dbReference type="Gene3D" id="3.40.390.10">
    <property type="entry name" value="Collagenase (Catalytic Domain)"/>
    <property type="match status" value="1"/>
</dbReference>
<dbReference type="EMBL" id="JACHIG010000008">
    <property type="protein sequence ID" value="MBB5034038.1"/>
    <property type="molecule type" value="Genomic_DNA"/>
</dbReference>
<evidence type="ECO:0000313" key="2">
    <source>
        <dbReference type="Proteomes" id="UP000590740"/>
    </source>
</evidence>
<reference evidence="1 2" key="1">
    <citation type="submission" date="2020-08" db="EMBL/GenBank/DDBJ databases">
        <title>Genomic Encyclopedia of Type Strains, Phase IV (KMG-IV): sequencing the most valuable type-strain genomes for metagenomic binning, comparative biology and taxonomic classification.</title>
        <authorList>
            <person name="Goeker M."/>
        </authorList>
    </citation>
    <scope>NUCLEOTIDE SEQUENCE [LARGE SCALE GENOMIC DNA]</scope>
    <source>
        <strain evidence="1 2">DSM 12252</strain>
    </source>
</reference>
<dbReference type="AlphaFoldDB" id="A0A7W8DL82"/>
<dbReference type="SUPFAM" id="SSF55486">
    <property type="entry name" value="Metalloproteases ('zincins'), catalytic domain"/>
    <property type="match status" value="1"/>
</dbReference>
<keyword evidence="2" id="KW-1185">Reference proteome</keyword>
<name>A0A7W8DL82_9BACT</name>
<gene>
    <name evidence="1" type="ORF">HNQ65_003629</name>
</gene>
<comment type="caution">
    <text evidence="1">The sequence shown here is derived from an EMBL/GenBank/DDBJ whole genome shotgun (WGS) entry which is preliminary data.</text>
</comment>
<protein>
    <recommendedName>
        <fullName evidence="3">Peptidase M10 metallopeptidase domain-containing protein</fullName>
    </recommendedName>
</protein>
<dbReference type="InterPro" id="IPR024079">
    <property type="entry name" value="MetalloPept_cat_dom_sf"/>
</dbReference>
<proteinExistence type="predicted"/>
<dbReference type="GO" id="GO:0008237">
    <property type="term" value="F:metallopeptidase activity"/>
    <property type="evidence" value="ECO:0007669"/>
    <property type="project" value="InterPro"/>
</dbReference>
<organism evidence="1 2">
    <name type="scientific">Prosthecobacter vanneervenii</name>
    <dbReference type="NCBI Taxonomy" id="48466"/>
    <lineage>
        <taxon>Bacteria</taxon>
        <taxon>Pseudomonadati</taxon>
        <taxon>Verrucomicrobiota</taxon>
        <taxon>Verrucomicrobiia</taxon>
        <taxon>Verrucomicrobiales</taxon>
        <taxon>Verrucomicrobiaceae</taxon>
        <taxon>Prosthecobacter</taxon>
    </lineage>
</organism>
<sequence length="165" mass="18794">MNPRISTTLNKEDVELIFKEVNRIWFQAGIRFELECIDNLQALEIPEKRWYIKDRNWVKAAIPTEHFSATAIDVCFVKDMGPNGFFYGEPVVVCEKPEYHPVAGGSDNPVARVAAHELGHVLFLQHRQEHTNLMASGKNGILLNAQEIKDARRRALEILGKKPES</sequence>